<dbReference type="STRING" id="32507.ENSNBRP00000031337"/>
<dbReference type="OMA" id="PSIEMKP"/>
<dbReference type="GO" id="GO:0005634">
    <property type="term" value="C:nucleus"/>
    <property type="evidence" value="ECO:0007669"/>
    <property type="project" value="UniProtKB-SubCell"/>
</dbReference>
<dbReference type="GO" id="GO:0005737">
    <property type="term" value="C:cytoplasm"/>
    <property type="evidence" value="ECO:0007669"/>
    <property type="project" value="TreeGrafter"/>
</dbReference>
<keyword evidence="2" id="KW-0539">Nucleus</keyword>
<sequence length="1015" mass="109609">MPTFKLPKFGVGIPSATTEIPDLDTGIKIEGADISIPEDVLEVNIAAPSIELKEPLISLKTSGSEHEGKGSKFKLPSLGFSVPQAKGPDIDLSSSKKDVQKDADVTLPEATAEVTLHDVEVEKPSVDVEIEAPELKVETKDKKGSPSKFKMPPFQLPKFGIGITGIPEEVLEVNIAAPSTELKEPSISLKTSGSEHEGKGSKFKLPSLGLSVPKTKGPDIDLSLSKKDVDVALPEAKAEVKLPDVEVEKPFVEVEIEAPEFKMPTFKLPKFGIGIPSVTAQVPALDTDVKVDGADISIPEEVLEVNIAAPSTELKEPSLTLKTTGAEHEGKGSKFKLPSLGLSFPQAKGPDIDLSLSKKDADVTLPEDKAEVKLPDVEVEKPCVEVEIEAPEKKIETKGKKGSPSKFKMPTFQLPKFGVGVTSATAEVPDMDKGIKIDGADIEIPEEVLEVNIAAPRKGSKFKLPSLGLSVPQTKVPGIDLSLSKKDVDVTVPKAKADKAGKAPDEDINIDVPRVDVILPEVKTDVHLPDTDLKESSHITIEGGTDTNLEAKLKKPRFSLPKISFSKQSVKDPEVDISLPKTDVIFLQGDIVKQPDNEFSMELSDVNKGIKIDAAPGINSEAVAVDVKAKGGEISGSKFKMPNLAISMAKVKSPETDLSLSKKDVDISLPEVTADIKLLHIEGKETEGSTSLPETPTIEAEVKSKRPSWTFPKFSFLRTADKAPAIDVKIETPKAEIISSKTEVCLAEAEIKGPSMEEPPAEETETNLKKPKFSLRRFSFSKSGIKESELSDELPQADVSVSEGEIKVKQPEMEIKASEQEAGQGSPFKFPKLGIVQTKPKGPEVDLKSSINNVDSKRPEIKAEVKISEEVKQSSSSLGIKSSETKAKSKDAEGSPLKQKISPLKMPKFSSASFDVTMEAPKTAQVIDIHGSKPKEDISTDVVGLPSPSKFKLPSFKMPRLSFSKNHIDLQLKLSSGVFLVSCMREREREREREGERESVTIFDHGLNFSSFLGL</sequence>
<keyword evidence="5" id="KW-1185">Reference proteome</keyword>
<dbReference type="PANTHER" id="PTHR23348">
    <property type="entry name" value="PERIAXIN/AHNAK"/>
    <property type="match status" value="1"/>
</dbReference>
<dbReference type="InterPro" id="IPR052082">
    <property type="entry name" value="Myelin_sheath_structural"/>
</dbReference>
<dbReference type="GO" id="GO:0032287">
    <property type="term" value="P:peripheral nervous system myelin maintenance"/>
    <property type="evidence" value="ECO:0007669"/>
    <property type="project" value="TreeGrafter"/>
</dbReference>
<reference evidence="4" key="2">
    <citation type="submission" date="2025-09" db="UniProtKB">
        <authorList>
            <consortium name="Ensembl"/>
        </authorList>
    </citation>
    <scope>IDENTIFICATION</scope>
</reference>
<reference evidence="4" key="1">
    <citation type="submission" date="2025-08" db="UniProtKB">
        <authorList>
            <consortium name="Ensembl"/>
        </authorList>
    </citation>
    <scope>IDENTIFICATION</scope>
</reference>
<evidence type="ECO:0000256" key="2">
    <source>
        <dbReference type="ARBA" id="ARBA00023242"/>
    </source>
</evidence>
<dbReference type="Ensembl" id="ENSNBRT00000032134.1">
    <property type="protein sequence ID" value="ENSNBRP00000031337.1"/>
    <property type="gene ID" value="ENSNBRG00000023808.1"/>
</dbReference>
<evidence type="ECO:0000313" key="5">
    <source>
        <dbReference type="Proteomes" id="UP000261580"/>
    </source>
</evidence>
<feature type="region of interest" description="Disordered" evidence="3">
    <location>
        <begin position="873"/>
        <end position="898"/>
    </location>
</feature>
<feature type="region of interest" description="Disordered" evidence="3">
    <location>
        <begin position="786"/>
        <end position="832"/>
    </location>
</feature>
<dbReference type="AlphaFoldDB" id="A0A3Q4IG69"/>
<evidence type="ECO:0000256" key="3">
    <source>
        <dbReference type="SAM" id="MobiDB-lite"/>
    </source>
</evidence>
<feature type="region of interest" description="Disordered" evidence="3">
    <location>
        <begin position="186"/>
        <end position="205"/>
    </location>
</feature>
<protein>
    <recommendedName>
        <fullName evidence="6">Periaxin</fullName>
    </recommendedName>
</protein>
<proteinExistence type="predicted"/>
<accession>A0A3Q4IG69</accession>
<evidence type="ECO:0008006" key="6">
    <source>
        <dbReference type="Google" id="ProtNLM"/>
    </source>
</evidence>
<feature type="compositionally biased region" description="Basic and acidic residues" evidence="3">
    <location>
        <begin position="883"/>
        <end position="893"/>
    </location>
</feature>
<comment type="subcellular location">
    <subcellularLocation>
        <location evidence="1">Nucleus</location>
    </subcellularLocation>
</comment>
<feature type="compositionally biased region" description="Basic and acidic residues" evidence="3">
    <location>
        <begin position="804"/>
        <end position="819"/>
    </location>
</feature>
<dbReference type="PANTHER" id="PTHR23348:SF41">
    <property type="entry name" value="NEUROBLAST DIFFERENTIATION-ASSOCIATED PROTEIN AHNAK"/>
    <property type="match status" value="1"/>
</dbReference>
<organism evidence="4 5">
    <name type="scientific">Neolamprologus brichardi</name>
    <name type="common">Fairy cichlid</name>
    <name type="synonym">Lamprologus brichardi</name>
    <dbReference type="NCBI Taxonomy" id="32507"/>
    <lineage>
        <taxon>Eukaryota</taxon>
        <taxon>Metazoa</taxon>
        <taxon>Chordata</taxon>
        <taxon>Craniata</taxon>
        <taxon>Vertebrata</taxon>
        <taxon>Euteleostomi</taxon>
        <taxon>Actinopterygii</taxon>
        <taxon>Neopterygii</taxon>
        <taxon>Teleostei</taxon>
        <taxon>Neoteleostei</taxon>
        <taxon>Acanthomorphata</taxon>
        <taxon>Ovalentaria</taxon>
        <taxon>Cichlomorphae</taxon>
        <taxon>Cichliformes</taxon>
        <taxon>Cichlidae</taxon>
        <taxon>African cichlids</taxon>
        <taxon>Pseudocrenilabrinae</taxon>
        <taxon>Lamprologini</taxon>
        <taxon>Neolamprologus</taxon>
    </lineage>
</organism>
<dbReference type="GO" id="GO:0043484">
    <property type="term" value="P:regulation of RNA splicing"/>
    <property type="evidence" value="ECO:0007669"/>
    <property type="project" value="TreeGrafter"/>
</dbReference>
<name>A0A3Q4IG69_NEOBR</name>
<evidence type="ECO:0000313" key="4">
    <source>
        <dbReference type="Ensembl" id="ENSNBRP00000031337.1"/>
    </source>
</evidence>
<dbReference type="GeneTree" id="ENSGT00940000165073"/>
<evidence type="ECO:0000256" key="1">
    <source>
        <dbReference type="ARBA" id="ARBA00004123"/>
    </source>
</evidence>
<dbReference type="Bgee" id="ENSNBRG00000023808">
    <property type="expression patterns" value="Expressed in camera-type eye and 3 other cell types or tissues"/>
</dbReference>
<dbReference type="Proteomes" id="UP000261580">
    <property type="component" value="Unassembled WGS sequence"/>
</dbReference>